<dbReference type="EMBL" id="KV748258">
    <property type="protein sequence ID" value="OCK87629.1"/>
    <property type="molecule type" value="Genomic_DNA"/>
</dbReference>
<protein>
    <submittedName>
        <fullName evidence="1">Uncharacterized protein</fullName>
    </submittedName>
</protein>
<evidence type="ECO:0000313" key="1">
    <source>
        <dbReference type="EMBL" id="OCK87629.1"/>
    </source>
</evidence>
<sequence length="114" mass="12703">MTRLRIPSPFPLLYPFHPSPLIRFTSPLPTTPTQTDRSRTSIPQADLRFLVTFCARHVGPGAGMLDLRPRGQAGVLSGQGRSELERSARWQVTKGRCTAALPLHWAVFCFGFAR</sequence>
<reference evidence="1 2" key="1">
    <citation type="journal article" date="2016" name="Nat. Commun.">
        <title>Ectomycorrhizal ecology is imprinted in the genome of the dominant symbiotic fungus Cenococcum geophilum.</title>
        <authorList>
            <consortium name="DOE Joint Genome Institute"/>
            <person name="Peter M."/>
            <person name="Kohler A."/>
            <person name="Ohm R.A."/>
            <person name="Kuo A."/>
            <person name="Krutzmann J."/>
            <person name="Morin E."/>
            <person name="Arend M."/>
            <person name="Barry K.W."/>
            <person name="Binder M."/>
            <person name="Choi C."/>
            <person name="Clum A."/>
            <person name="Copeland A."/>
            <person name="Grisel N."/>
            <person name="Haridas S."/>
            <person name="Kipfer T."/>
            <person name="LaButti K."/>
            <person name="Lindquist E."/>
            <person name="Lipzen A."/>
            <person name="Maire R."/>
            <person name="Meier B."/>
            <person name="Mihaltcheva S."/>
            <person name="Molinier V."/>
            <person name="Murat C."/>
            <person name="Poggeler S."/>
            <person name="Quandt C.A."/>
            <person name="Sperisen C."/>
            <person name="Tritt A."/>
            <person name="Tisserant E."/>
            <person name="Crous P.W."/>
            <person name="Henrissat B."/>
            <person name="Nehls U."/>
            <person name="Egli S."/>
            <person name="Spatafora J.W."/>
            <person name="Grigoriev I.V."/>
            <person name="Martin F.M."/>
        </authorList>
    </citation>
    <scope>NUCLEOTIDE SEQUENCE [LARGE SCALE GENOMIC DNA]</scope>
    <source>
        <strain evidence="1 2">1.58</strain>
    </source>
</reference>
<name>A0ACC8EN11_9PEZI</name>
<dbReference type="Proteomes" id="UP000250078">
    <property type="component" value="Unassembled WGS sequence"/>
</dbReference>
<accession>A0ACC8EN11</accession>
<evidence type="ECO:0000313" key="2">
    <source>
        <dbReference type="Proteomes" id="UP000250078"/>
    </source>
</evidence>
<gene>
    <name evidence="1" type="ORF">K441DRAFT_350900</name>
</gene>
<organism evidence="1 2">
    <name type="scientific">Cenococcum geophilum 1.58</name>
    <dbReference type="NCBI Taxonomy" id="794803"/>
    <lineage>
        <taxon>Eukaryota</taxon>
        <taxon>Fungi</taxon>
        <taxon>Dikarya</taxon>
        <taxon>Ascomycota</taxon>
        <taxon>Pezizomycotina</taxon>
        <taxon>Dothideomycetes</taxon>
        <taxon>Pleosporomycetidae</taxon>
        <taxon>Gloniales</taxon>
        <taxon>Gloniaceae</taxon>
        <taxon>Cenococcum</taxon>
    </lineage>
</organism>
<keyword evidence="2" id="KW-1185">Reference proteome</keyword>
<proteinExistence type="predicted"/>